<dbReference type="PATRIC" id="fig|1300344.3.peg.3179"/>
<dbReference type="Proteomes" id="UP000076794">
    <property type="component" value="Chromosome"/>
</dbReference>
<evidence type="ECO:0000256" key="1">
    <source>
        <dbReference type="SAM" id="SignalP"/>
    </source>
</evidence>
<proteinExistence type="predicted"/>
<keyword evidence="1" id="KW-0732">Signal</keyword>
<keyword evidence="3" id="KW-1185">Reference proteome</keyword>
<evidence type="ECO:0008006" key="4">
    <source>
        <dbReference type="Google" id="ProtNLM"/>
    </source>
</evidence>
<dbReference type="AlphaFoldDB" id="A0A161HSU8"/>
<sequence length="182" mass="18661">MRRSHRSARHVRTPLPAVGAALVLLAVVALPTSAQAEEPSVVTCTGEADQHYSPGLTLTSRPTSVSSSFEYDCLGSAEVTAVSSGFGPITVEAGCLLGDLGGTSSLTYHWDDDTTSTFENTYIVTRPLGQTIVSATGEITSGRFAGSTAQSLIVYIAPALTGCLTSSGVSSVEGIASFTVLG</sequence>
<dbReference type="EMBL" id="CP014209">
    <property type="protein sequence ID" value="ANC32672.1"/>
    <property type="molecule type" value="Genomic_DNA"/>
</dbReference>
<protein>
    <recommendedName>
        <fullName evidence="4">Ig-like domain-containing protein</fullName>
    </recommendedName>
</protein>
<evidence type="ECO:0000313" key="2">
    <source>
        <dbReference type="EMBL" id="ANC32672.1"/>
    </source>
</evidence>
<name>A0A161HSU8_9MICO</name>
<feature type="chain" id="PRO_5007823359" description="Ig-like domain-containing protein" evidence="1">
    <location>
        <begin position="37"/>
        <end position="182"/>
    </location>
</feature>
<feature type="signal peptide" evidence="1">
    <location>
        <begin position="1"/>
        <end position="36"/>
    </location>
</feature>
<dbReference type="KEGG" id="ido:I598_3159"/>
<gene>
    <name evidence="2" type="ORF">I598_3159</name>
</gene>
<organism evidence="2 3">
    <name type="scientific">Isoptericola dokdonensis DS-3</name>
    <dbReference type="NCBI Taxonomy" id="1300344"/>
    <lineage>
        <taxon>Bacteria</taxon>
        <taxon>Bacillati</taxon>
        <taxon>Actinomycetota</taxon>
        <taxon>Actinomycetes</taxon>
        <taxon>Micrococcales</taxon>
        <taxon>Promicromonosporaceae</taxon>
        <taxon>Isoptericola</taxon>
    </lineage>
</organism>
<reference evidence="2 3" key="1">
    <citation type="submission" date="2016-01" db="EMBL/GenBank/DDBJ databases">
        <title>Complete genome sequence of a soil Actinobacterium, Isoptericola dokdonensis DS-3.</title>
        <authorList>
            <person name="Kwon S.-K."/>
            <person name="Kim J.F."/>
        </authorList>
    </citation>
    <scope>NUCLEOTIDE SEQUENCE [LARGE SCALE GENOMIC DNA]</scope>
    <source>
        <strain evidence="2 3">DS-3</strain>
    </source>
</reference>
<evidence type="ECO:0000313" key="3">
    <source>
        <dbReference type="Proteomes" id="UP000076794"/>
    </source>
</evidence>
<accession>A0A161HSU8</accession>